<organism evidence="8 9">
    <name type="scientific">Timema podura</name>
    <name type="common">Walking stick</name>
    <dbReference type="NCBI Taxonomy" id="61482"/>
    <lineage>
        <taxon>Eukaryota</taxon>
        <taxon>Metazoa</taxon>
        <taxon>Ecdysozoa</taxon>
        <taxon>Arthropoda</taxon>
        <taxon>Hexapoda</taxon>
        <taxon>Insecta</taxon>
        <taxon>Pterygota</taxon>
        <taxon>Neoptera</taxon>
        <taxon>Polyneoptera</taxon>
        <taxon>Phasmatodea</taxon>
        <taxon>Timematodea</taxon>
        <taxon>Timematoidea</taxon>
        <taxon>Timematidae</taxon>
        <taxon>Timema</taxon>
    </lineage>
</organism>
<dbReference type="EMBL" id="CAJPIN010007428">
    <property type="protein sequence ID" value="CAG2058490.1"/>
    <property type="molecule type" value="Genomic_DNA"/>
</dbReference>
<name>A0ABN7NUG8_TIMPD</name>
<comment type="caution">
    <text evidence="8">The sequence shown here is derived from an EMBL/GenBank/DDBJ whole genome shotgun (WGS) entry which is preliminary data.</text>
</comment>
<evidence type="ECO:0000313" key="8">
    <source>
        <dbReference type="EMBL" id="CAG2058490.1"/>
    </source>
</evidence>
<sequence length="53" mass="6149">MLKVAWCTWTVLVTWQFSQFVLTTQLVVLVFMFTLNLIDKLTLLVIVFGQIVS</sequence>
<keyword evidence="4" id="KW-0808">Transferase</keyword>
<evidence type="ECO:0000256" key="6">
    <source>
        <dbReference type="ARBA" id="ARBA00022989"/>
    </source>
</evidence>
<proteinExistence type="inferred from homology"/>
<feature type="non-terminal residue" evidence="8">
    <location>
        <position position="53"/>
    </location>
</feature>
<gene>
    <name evidence="8" type="ORF">TPAB3V08_LOCUS5459</name>
</gene>
<dbReference type="Proteomes" id="UP001153148">
    <property type="component" value="Unassembled WGS sequence"/>
</dbReference>
<evidence type="ECO:0000313" key="9">
    <source>
        <dbReference type="Proteomes" id="UP001153148"/>
    </source>
</evidence>
<accession>A0ABN7NUG8</accession>
<keyword evidence="7" id="KW-0472">Membrane</keyword>
<protein>
    <submittedName>
        <fullName evidence="8">Uncharacterized protein</fullName>
    </submittedName>
</protein>
<evidence type="ECO:0000256" key="5">
    <source>
        <dbReference type="ARBA" id="ARBA00022692"/>
    </source>
</evidence>
<evidence type="ECO:0000256" key="1">
    <source>
        <dbReference type="ARBA" id="ARBA00004141"/>
    </source>
</evidence>
<keyword evidence="5" id="KW-0812">Transmembrane</keyword>
<keyword evidence="6" id="KW-1133">Transmembrane helix</keyword>
<evidence type="ECO:0000256" key="2">
    <source>
        <dbReference type="ARBA" id="ARBA00008744"/>
    </source>
</evidence>
<keyword evidence="9" id="KW-1185">Reference proteome</keyword>
<comment type="similarity">
    <text evidence="2">Belongs to the dpy-19 family.</text>
</comment>
<keyword evidence="3" id="KW-0328">Glycosyltransferase</keyword>
<dbReference type="InterPro" id="IPR018732">
    <property type="entry name" value="Dpy-19/Dpy-19-like"/>
</dbReference>
<evidence type="ECO:0000256" key="4">
    <source>
        <dbReference type="ARBA" id="ARBA00022679"/>
    </source>
</evidence>
<evidence type="ECO:0000256" key="7">
    <source>
        <dbReference type="ARBA" id="ARBA00023136"/>
    </source>
</evidence>
<dbReference type="Pfam" id="PF10034">
    <property type="entry name" value="Dpy19"/>
    <property type="match status" value="1"/>
</dbReference>
<evidence type="ECO:0000256" key="3">
    <source>
        <dbReference type="ARBA" id="ARBA00022676"/>
    </source>
</evidence>
<reference evidence="8" key="1">
    <citation type="submission" date="2021-03" db="EMBL/GenBank/DDBJ databases">
        <authorList>
            <person name="Tran Van P."/>
        </authorList>
    </citation>
    <scope>NUCLEOTIDE SEQUENCE</scope>
</reference>
<comment type="subcellular location">
    <subcellularLocation>
        <location evidence="1">Membrane</location>
        <topology evidence="1">Multi-pass membrane protein</topology>
    </subcellularLocation>
</comment>